<evidence type="ECO:0000259" key="3">
    <source>
        <dbReference type="PROSITE" id="PS50887"/>
    </source>
</evidence>
<dbReference type="Gene3D" id="3.20.20.450">
    <property type="entry name" value="EAL domain"/>
    <property type="match status" value="1"/>
</dbReference>
<dbReference type="SMART" id="SM00267">
    <property type="entry name" value="GGDEF"/>
    <property type="match status" value="1"/>
</dbReference>
<comment type="caution">
    <text evidence="4">The sequence shown here is derived from an EMBL/GenBank/DDBJ whole genome shotgun (WGS) entry which is preliminary data.</text>
</comment>
<dbReference type="SUPFAM" id="SSF55073">
    <property type="entry name" value="Nucleotide cyclase"/>
    <property type="match status" value="1"/>
</dbReference>
<sequence>MRTSGFLRHLWWIWLVLASTAAAAYVVLPFNAATRWVYVLLNCLAPIATWIGLARNAPRRRLGWQVIVAGLALSGVGDVVFAGYTSRGLTPPFPSAADGFYLLAHLAIAAGAAILAARSGRTAFLDSAVILAPFASIGWLLVVNPLVTEGGTALARFVAVAAPAGTLVVLYCALALALGVELRAPGVRWLLGGLIAWFVSDALYTHESLTGTYVEGKLIDLGWMAMPILIATAGLHPSMVYTTPRRSSVTTLTVHRALLLFGAALVLPTLHLVWQPASAGPLVIGAWVSVALVALRLITPIHDLARRVGHDALTGLANRALLMDRLALACASLPDDGETRVGLLFCDLDHFKNVNDSLGHDAGDQLLVAIAGRLRAAVRPGDVVCRLGGDEFVILMPAVSEEEAGAVADRVAADLGQPLRLADGSDFFASLSIGLRTTQALNADPETLLQDADTAMYQAKAAGRGRTVRFDAHSRTEAALRLRRDADFRRALTHPGELFCVYQPVFRVDDGALVSVEALARWQHPTDGILMPAAFVPVAEATGTVGQFFAVVLDQSLHEQRTWYNRTGRWVPIAVNLSPRQLDPGTAEVVLAALERTGTPAHALTLELTEMGLAMPETVEAALGPLRRAGVRIAVDDFGTGYSSMARVADHGWDIIKIDHTFVNGIARDPARRALADAMIGMAHALGMASLAEGVDDGADLAVLRELGCEYAQGYLLAHPIDATGITEMLTAVPQRV</sequence>
<dbReference type="FunFam" id="3.30.70.270:FF:000001">
    <property type="entry name" value="Diguanylate cyclase domain protein"/>
    <property type="match status" value="1"/>
</dbReference>
<dbReference type="InterPro" id="IPR052155">
    <property type="entry name" value="Biofilm_reg_signaling"/>
</dbReference>
<feature type="transmembrane region" description="Helical" evidence="1">
    <location>
        <begin position="187"/>
        <end position="204"/>
    </location>
</feature>
<protein>
    <submittedName>
        <fullName evidence="4">Diguanylate cyclase</fullName>
    </submittedName>
</protein>
<dbReference type="Proteomes" id="UP000054537">
    <property type="component" value="Unassembled WGS sequence"/>
</dbReference>
<dbReference type="InterPro" id="IPR029787">
    <property type="entry name" value="Nucleotide_cyclase"/>
</dbReference>
<dbReference type="eggNOG" id="COG5001">
    <property type="taxonomic scope" value="Bacteria"/>
</dbReference>
<feature type="transmembrane region" description="Helical" evidence="1">
    <location>
        <begin position="224"/>
        <end position="242"/>
    </location>
</feature>
<feature type="transmembrane region" description="Helical" evidence="1">
    <location>
        <begin position="99"/>
        <end position="117"/>
    </location>
</feature>
<keyword evidence="1" id="KW-0472">Membrane</keyword>
<proteinExistence type="predicted"/>
<feature type="domain" description="EAL" evidence="2">
    <location>
        <begin position="481"/>
        <end position="734"/>
    </location>
</feature>
<dbReference type="SMART" id="SM00052">
    <property type="entry name" value="EAL"/>
    <property type="match status" value="1"/>
</dbReference>
<dbReference type="InterPro" id="IPR000160">
    <property type="entry name" value="GGDEF_dom"/>
</dbReference>
<keyword evidence="5" id="KW-1185">Reference proteome</keyword>
<dbReference type="SUPFAM" id="SSF141868">
    <property type="entry name" value="EAL domain-like"/>
    <property type="match status" value="1"/>
</dbReference>
<keyword evidence="1" id="KW-1133">Transmembrane helix</keyword>
<dbReference type="InterPro" id="IPR043128">
    <property type="entry name" value="Rev_trsase/Diguanyl_cyclase"/>
</dbReference>
<dbReference type="EMBL" id="JRTT01000016">
    <property type="protein sequence ID" value="KHD76659.1"/>
    <property type="molecule type" value="Genomic_DNA"/>
</dbReference>
<reference evidence="4 5" key="1">
    <citation type="submission" date="2014-10" db="EMBL/GenBank/DDBJ databases">
        <title>Draft genome sequence of Actinoplanes utahensis NRRL 12052.</title>
        <authorList>
            <person name="Velasco-Bucheli B."/>
            <person name="del Cerro C."/>
            <person name="Hormigo D."/>
            <person name="Garcia J.L."/>
            <person name="Acebal C."/>
            <person name="Arroyo M."/>
            <person name="de la Mata I."/>
        </authorList>
    </citation>
    <scope>NUCLEOTIDE SEQUENCE [LARGE SCALE GENOMIC DNA]</scope>
    <source>
        <strain evidence="4 5">NRRL 12052</strain>
    </source>
</reference>
<dbReference type="CDD" id="cd01949">
    <property type="entry name" value="GGDEF"/>
    <property type="match status" value="1"/>
</dbReference>
<dbReference type="AlphaFoldDB" id="A0A0A6UQJ7"/>
<dbReference type="Pfam" id="PF00990">
    <property type="entry name" value="GGDEF"/>
    <property type="match status" value="1"/>
</dbReference>
<evidence type="ECO:0000313" key="5">
    <source>
        <dbReference type="Proteomes" id="UP000054537"/>
    </source>
</evidence>
<feature type="domain" description="GGDEF" evidence="3">
    <location>
        <begin position="339"/>
        <end position="472"/>
    </location>
</feature>
<dbReference type="PANTHER" id="PTHR44757">
    <property type="entry name" value="DIGUANYLATE CYCLASE DGCP"/>
    <property type="match status" value="1"/>
</dbReference>
<name>A0A0A6UQJ7_ACTUT</name>
<feature type="transmembrane region" description="Helical" evidence="1">
    <location>
        <begin position="66"/>
        <end position="84"/>
    </location>
</feature>
<gene>
    <name evidence="4" type="ORF">MB27_15290</name>
</gene>
<feature type="transmembrane region" description="Helical" evidence="1">
    <location>
        <begin position="36"/>
        <end position="54"/>
    </location>
</feature>
<dbReference type="OrthoDB" id="3274397at2"/>
<organism evidence="4 5">
    <name type="scientific">Actinoplanes utahensis</name>
    <dbReference type="NCBI Taxonomy" id="1869"/>
    <lineage>
        <taxon>Bacteria</taxon>
        <taxon>Bacillati</taxon>
        <taxon>Actinomycetota</taxon>
        <taxon>Actinomycetes</taxon>
        <taxon>Micromonosporales</taxon>
        <taxon>Micromonosporaceae</taxon>
        <taxon>Actinoplanes</taxon>
    </lineage>
</organism>
<dbReference type="CDD" id="cd01948">
    <property type="entry name" value="EAL"/>
    <property type="match status" value="1"/>
</dbReference>
<evidence type="ECO:0000256" key="1">
    <source>
        <dbReference type="SAM" id="Phobius"/>
    </source>
</evidence>
<feature type="transmembrane region" description="Helical" evidence="1">
    <location>
        <begin position="12"/>
        <end position="30"/>
    </location>
</feature>
<dbReference type="Pfam" id="PF00563">
    <property type="entry name" value="EAL"/>
    <property type="match status" value="1"/>
</dbReference>
<dbReference type="RefSeq" id="WP_043525192.1">
    <property type="nucleotide sequence ID" value="NZ_BAABKU010000018.1"/>
</dbReference>
<feature type="transmembrane region" description="Helical" evidence="1">
    <location>
        <begin position="154"/>
        <end position="180"/>
    </location>
</feature>
<dbReference type="PROSITE" id="PS50883">
    <property type="entry name" value="EAL"/>
    <property type="match status" value="1"/>
</dbReference>
<dbReference type="NCBIfam" id="TIGR00254">
    <property type="entry name" value="GGDEF"/>
    <property type="match status" value="1"/>
</dbReference>
<evidence type="ECO:0000313" key="4">
    <source>
        <dbReference type="EMBL" id="KHD76659.1"/>
    </source>
</evidence>
<accession>A0A0A6UQJ7</accession>
<feature type="transmembrane region" description="Helical" evidence="1">
    <location>
        <begin position="124"/>
        <end position="142"/>
    </location>
</feature>
<dbReference type="Gene3D" id="3.30.70.270">
    <property type="match status" value="1"/>
</dbReference>
<dbReference type="STRING" id="1869.MB27_15290"/>
<feature type="transmembrane region" description="Helical" evidence="1">
    <location>
        <begin position="254"/>
        <end position="274"/>
    </location>
</feature>
<dbReference type="PANTHER" id="PTHR44757:SF2">
    <property type="entry name" value="BIOFILM ARCHITECTURE MAINTENANCE PROTEIN MBAA"/>
    <property type="match status" value="1"/>
</dbReference>
<keyword evidence="1" id="KW-0812">Transmembrane</keyword>
<dbReference type="InterPro" id="IPR035919">
    <property type="entry name" value="EAL_sf"/>
</dbReference>
<evidence type="ECO:0000259" key="2">
    <source>
        <dbReference type="PROSITE" id="PS50883"/>
    </source>
</evidence>
<dbReference type="PROSITE" id="PS50887">
    <property type="entry name" value="GGDEF"/>
    <property type="match status" value="1"/>
</dbReference>
<dbReference type="InterPro" id="IPR001633">
    <property type="entry name" value="EAL_dom"/>
</dbReference>